<dbReference type="GO" id="GO:0016788">
    <property type="term" value="F:hydrolase activity, acting on ester bonds"/>
    <property type="evidence" value="ECO:0007669"/>
    <property type="project" value="InterPro"/>
</dbReference>
<dbReference type="Gene3D" id="1.10.575.10">
    <property type="entry name" value="P1 Nuclease"/>
    <property type="match status" value="1"/>
</dbReference>
<dbReference type="InParanoid" id="B8E180"/>
<keyword evidence="1" id="KW-1133">Transmembrane helix</keyword>
<dbReference type="SUPFAM" id="SSF48537">
    <property type="entry name" value="Phospholipase C/P1 nuclease"/>
    <property type="match status" value="1"/>
</dbReference>
<dbReference type="Proteomes" id="UP000007719">
    <property type="component" value="Chromosome"/>
</dbReference>
<accession>B8E180</accession>
<dbReference type="STRING" id="515635.Dtur_0927"/>
<gene>
    <name evidence="3" type="ordered locus">Dtur_0927</name>
</gene>
<dbReference type="eggNOG" id="COG0389">
    <property type="taxonomic scope" value="Bacteria"/>
</dbReference>
<dbReference type="EMBL" id="CP001251">
    <property type="protein sequence ID" value="ACK42208.1"/>
    <property type="molecule type" value="Genomic_DNA"/>
</dbReference>
<dbReference type="OrthoDB" id="268732at2"/>
<evidence type="ECO:0000259" key="2">
    <source>
        <dbReference type="Pfam" id="PF00882"/>
    </source>
</evidence>
<dbReference type="Pfam" id="PF00882">
    <property type="entry name" value="Zn_dep_PLPC"/>
    <property type="match status" value="1"/>
</dbReference>
<evidence type="ECO:0000313" key="4">
    <source>
        <dbReference type="Proteomes" id="UP000007719"/>
    </source>
</evidence>
<proteinExistence type="predicted"/>
<keyword evidence="1" id="KW-0472">Membrane</keyword>
<dbReference type="AlphaFoldDB" id="B8E180"/>
<dbReference type="EnsemblBacteria" id="ACK42208">
    <property type="protein sequence ID" value="ACK42208"/>
    <property type="gene ID" value="Dtur_0927"/>
</dbReference>
<feature type="transmembrane region" description="Helical" evidence="1">
    <location>
        <begin position="21"/>
        <end position="41"/>
    </location>
</feature>
<evidence type="ECO:0000256" key="1">
    <source>
        <dbReference type="SAM" id="Phobius"/>
    </source>
</evidence>
<evidence type="ECO:0000313" key="3">
    <source>
        <dbReference type="EMBL" id="ACK42208.1"/>
    </source>
</evidence>
<sequence length="260" mass="30739">MKIYDKITNVMRGKLTIRKTVFLSFLIIFILFLNPIFGWSAKTHQKIVKEALYSLPKEYQRKLVPYLDELLEGSVAPDKVYRDFDNHIFHVHGNKGRGPEKVREKYYEIISLIQERKPWRLIAFQLGVLSHYIADLNQPLHTDSSKKEDQFHSKYEKDAEVINPKITSDLTFIKYPTRHILDSIFNANRFYKAIEKAYLEGDQFKDVSKVTQKQINKATYDTASYFYSILTRGSRGTTLMDLIYDFIDYIFSLFRINFKM</sequence>
<dbReference type="KEGG" id="dtu:Dtur_0927"/>
<dbReference type="InterPro" id="IPR029002">
    <property type="entry name" value="PLPC/GPLD1"/>
</dbReference>
<organism evidence="3 4">
    <name type="scientific">Dictyoglomus turgidum (strain DSM 6724 / Z-1310)</name>
    <dbReference type="NCBI Taxonomy" id="515635"/>
    <lineage>
        <taxon>Bacteria</taxon>
        <taxon>Pseudomonadati</taxon>
        <taxon>Dictyoglomota</taxon>
        <taxon>Dictyoglomia</taxon>
        <taxon>Dictyoglomales</taxon>
        <taxon>Dictyoglomaceae</taxon>
        <taxon>Dictyoglomus</taxon>
    </lineage>
</organism>
<name>B8E180_DICTD</name>
<protein>
    <recommendedName>
        <fullName evidence="2">Phospholipase C/D domain-containing protein</fullName>
    </recommendedName>
</protein>
<reference evidence="4" key="1">
    <citation type="journal article" date="2016" name="Front. Microbiol.">
        <title>The complete genome sequence of hyperthermophile Dictyoglomus turgidum DSM 6724 reveals a specialized carbohydrate fermentor.</title>
        <authorList>
            <person name="Brumm P.J."/>
            <person name="Gowda K."/>
            <person name="Robb F.T."/>
            <person name="Mead D.A."/>
        </authorList>
    </citation>
    <scope>NUCLEOTIDE SEQUENCE [LARGE SCALE GENOMIC DNA]</scope>
    <source>
        <strain evidence="4">DSM 6724 / Z-1310</strain>
    </source>
</reference>
<keyword evidence="1" id="KW-0812">Transmembrane</keyword>
<dbReference type="InterPro" id="IPR008947">
    <property type="entry name" value="PLipase_C/P1_nuclease_dom_sf"/>
</dbReference>
<dbReference type="HOGENOM" id="CLU_1110052_0_0_0"/>
<feature type="domain" description="Phospholipase C/D" evidence="2">
    <location>
        <begin position="43"/>
        <end position="173"/>
    </location>
</feature>
<keyword evidence="4" id="KW-1185">Reference proteome</keyword>